<proteinExistence type="predicted"/>
<dbReference type="EMBL" id="BOOF01000020">
    <property type="protein sequence ID" value="GIH63070.1"/>
    <property type="molecule type" value="Genomic_DNA"/>
</dbReference>
<sequence length="59" mass="5861">MTETGPLAGGLGTSVAIPYLAGRTGAEAAGEGPADRRQPETAALDGPQRNAAARDARQA</sequence>
<organism evidence="2 3">
    <name type="scientific">Microbispora siamensis</name>
    <dbReference type="NCBI Taxonomy" id="564413"/>
    <lineage>
        <taxon>Bacteria</taxon>
        <taxon>Bacillati</taxon>
        <taxon>Actinomycetota</taxon>
        <taxon>Actinomycetes</taxon>
        <taxon>Streptosporangiales</taxon>
        <taxon>Streptosporangiaceae</taxon>
        <taxon>Microbispora</taxon>
    </lineage>
</organism>
<accession>A0ABQ4GNY0</accession>
<comment type="caution">
    <text evidence="2">The sequence shown here is derived from an EMBL/GenBank/DDBJ whole genome shotgun (WGS) entry which is preliminary data.</text>
</comment>
<evidence type="ECO:0000256" key="1">
    <source>
        <dbReference type="SAM" id="MobiDB-lite"/>
    </source>
</evidence>
<evidence type="ECO:0000313" key="3">
    <source>
        <dbReference type="Proteomes" id="UP000660454"/>
    </source>
</evidence>
<gene>
    <name evidence="2" type="ORF">Msi02_38870</name>
</gene>
<name>A0ABQ4GNY0_9ACTN</name>
<evidence type="ECO:0000313" key="2">
    <source>
        <dbReference type="EMBL" id="GIH63070.1"/>
    </source>
</evidence>
<reference evidence="2 3" key="1">
    <citation type="submission" date="2021-01" db="EMBL/GenBank/DDBJ databases">
        <title>Whole genome shotgun sequence of Microbispora siamensis NBRC 104113.</title>
        <authorList>
            <person name="Komaki H."/>
            <person name="Tamura T."/>
        </authorList>
    </citation>
    <scope>NUCLEOTIDE SEQUENCE [LARGE SCALE GENOMIC DNA]</scope>
    <source>
        <strain evidence="2 3">NBRC 104113</strain>
    </source>
</reference>
<feature type="region of interest" description="Disordered" evidence="1">
    <location>
        <begin position="25"/>
        <end position="59"/>
    </location>
</feature>
<dbReference type="Proteomes" id="UP000660454">
    <property type="component" value="Unassembled WGS sequence"/>
</dbReference>
<keyword evidence="3" id="KW-1185">Reference proteome</keyword>
<protein>
    <submittedName>
        <fullName evidence="2">Uncharacterized protein</fullName>
    </submittedName>
</protein>